<dbReference type="Pfam" id="PF00400">
    <property type="entry name" value="WD40"/>
    <property type="match status" value="1"/>
</dbReference>
<dbReference type="InterPro" id="IPR034922">
    <property type="entry name" value="REX1-like_exo"/>
</dbReference>
<dbReference type="InterPro" id="IPR012337">
    <property type="entry name" value="RNaseH-like_sf"/>
</dbReference>
<keyword evidence="5 9" id="KW-0269">Exonuclease</keyword>
<evidence type="ECO:0000256" key="3">
    <source>
        <dbReference type="ARBA" id="ARBA00022722"/>
    </source>
</evidence>
<keyword evidence="4" id="KW-0378">Hydrolase</keyword>
<dbReference type="PANTHER" id="PTHR12801:SF115">
    <property type="entry name" value="FI18136P1-RELATED"/>
    <property type="match status" value="1"/>
</dbReference>
<dbReference type="GO" id="GO:0005634">
    <property type="term" value="C:nucleus"/>
    <property type="evidence" value="ECO:0007669"/>
    <property type="project" value="UniProtKB-SubCell"/>
</dbReference>
<feature type="region of interest" description="Disordered" evidence="7">
    <location>
        <begin position="305"/>
        <end position="341"/>
    </location>
</feature>
<dbReference type="InterPro" id="IPR013520">
    <property type="entry name" value="Ribonucl_H"/>
</dbReference>
<evidence type="ECO:0000313" key="10">
    <source>
        <dbReference type="Proteomes" id="UP001219518"/>
    </source>
</evidence>
<dbReference type="Pfam" id="PF00929">
    <property type="entry name" value="RNase_T"/>
    <property type="match status" value="1"/>
</dbReference>
<dbReference type="SMART" id="SM00479">
    <property type="entry name" value="EXOIII"/>
    <property type="match status" value="1"/>
</dbReference>
<dbReference type="InterPro" id="IPR001680">
    <property type="entry name" value="WD40_rpt"/>
</dbReference>
<keyword evidence="6" id="KW-0539">Nucleus</keyword>
<dbReference type="SUPFAM" id="SSF53098">
    <property type="entry name" value="Ribonuclease H-like"/>
    <property type="match status" value="1"/>
</dbReference>
<reference evidence="9" key="2">
    <citation type="journal article" date="2023" name="BMC Genomics">
        <title>Pest status, molecular evolution, and epigenetic factors derived from the genome assembly of Frankliniella fusca, a thysanopteran phytovirus vector.</title>
        <authorList>
            <person name="Catto M.A."/>
            <person name="Labadie P.E."/>
            <person name="Jacobson A.L."/>
            <person name="Kennedy G.G."/>
            <person name="Srinivasan R."/>
            <person name="Hunt B.G."/>
        </authorList>
    </citation>
    <scope>NUCLEOTIDE SEQUENCE</scope>
    <source>
        <strain evidence="9">PL_HMW_Pooled</strain>
    </source>
</reference>
<evidence type="ECO:0000256" key="6">
    <source>
        <dbReference type="ARBA" id="ARBA00023242"/>
    </source>
</evidence>
<organism evidence="9 10">
    <name type="scientific">Frankliniella fusca</name>
    <dbReference type="NCBI Taxonomy" id="407009"/>
    <lineage>
        <taxon>Eukaryota</taxon>
        <taxon>Metazoa</taxon>
        <taxon>Ecdysozoa</taxon>
        <taxon>Arthropoda</taxon>
        <taxon>Hexapoda</taxon>
        <taxon>Insecta</taxon>
        <taxon>Pterygota</taxon>
        <taxon>Neoptera</taxon>
        <taxon>Paraneoptera</taxon>
        <taxon>Thysanoptera</taxon>
        <taxon>Terebrantia</taxon>
        <taxon>Thripoidea</taxon>
        <taxon>Thripidae</taxon>
        <taxon>Frankliniella</taxon>
    </lineage>
</organism>
<dbReference type="CDD" id="cd06145">
    <property type="entry name" value="REX1_like"/>
    <property type="match status" value="1"/>
</dbReference>
<keyword evidence="10" id="KW-1185">Reference proteome</keyword>
<dbReference type="EMBL" id="JAHWGI010000505">
    <property type="protein sequence ID" value="KAK3916251.1"/>
    <property type="molecule type" value="Genomic_DNA"/>
</dbReference>
<dbReference type="Proteomes" id="UP001219518">
    <property type="component" value="Unassembled WGS sequence"/>
</dbReference>
<dbReference type="AlphaFoldDB" id="A0AAE1LDN9"/>
<feature type="compositionally biased region" description="Basic and acidic residues" evidence="7">
    <location>
        <begin position="33"/>
        <end position="48"/>
    </location>
</feature>
<dbReference type="FunFam" id="3.30.420.10:FF:000031">
    <property type="entry name" value="RNA exonuclease 1"/>
    <property type="match status" value="1"/>
</dbReference>
<comment type="caution">
    <text evidence="9">The sequence shown here is derived from an EMBL/GenBank/DDBJ whole genome shotgun (WGS) entry which is preliminary data.</text>
</comment>
<comment type="similarity">
    <text evidence="2">Belongs to the REXO1/REXO3 family.</text>
</comment>
<feature type="compositionally biased region" description="Basic and acidic residues" evidence="7">
    <location>
        <begin position="316"/>
        <end position="330"/>
    </location>
</feature>
<protein>
    <submittedName>
        <fullName evidence="9">Exonuclease GOR</fullName>
    </submittedName>
</protein>
<accession>A0AAE1LDN9</accession>
<evidence type="ECO:0000256" key="1">
    <source>
        <dbReference type="ARBA" id="ARBA00004123"/>
    </source>
</evidence>
<evidence type="ECO:0000259" key="8">
    <source>
        <dbReference type="SMART" id="SM00479"/>
    </source>
</evidence>
<dbReference type="GO" id="GO:0010629">
    <property type="term" value="P:negative regulation of gene expression"/>
    <property type="evidence" value="ECO:0007669"/>
    <property type="project" value="UniProtKB-ARBA"/>
</dbReference>
<evidence type="ECO:0000313" key="9">
    <source>
        <dbReference type="EMBL" id="KAK3916251.1"/>
    </source>
</evidence>
<dbReference type="Gene3D" id="3.30.420.10">
    <property type="entry name" value="Ribonuclease H-like superfamily/Ribonuclease H"/>
    <property type="match status" value="1"/>
</dbReference>
<dbReference type="InterPro" id="IPR036397">
    <property type="entry name" value="RNaseH_sf"/>
</dbReference>
<evidence type="ECO:0000256" key="4">
    <source>
        <dbReference type="ARBA" id="ARBA00022801"/>
    </source>
</evidence>
<feature type="domain" description="Exonuclease" evidence="8">
    <location>
        <begin position="440"/>
        <end position="601"/>
    </location>
</feature>
<reference evidence="9" key="1">
    <citation type="submission" date="2021-07" db="EMBL/GenBank/DDBJ databases">
        <authorList>
            <person name="Catto M.A."/>
            <person name="Jacobson A."/>
            <person name="Kennedy G."/>
            <person name="Labadie P."/>
            <person name="Hunt B.G."/>
            <person name="Srinivasan R."/>
        </authorList>
    </citation>
    <scope>NUCLEOTIDE SEQUENCE</scope>
    <source>
        <strain evidence="9">PL_HMW_Pooled</strain>
        <tissue evidence="9">Head</tissue>
    </source>
</reference>
<dbReference type="InterPro" id="IPR047021">
    <property type="entry name" value="REXO1/3/4-like"/>
</dbReference>
<feature type="region of interest" description="Disordered" evidence="7">
    <location>
        <begin position="114"/>
        <end position="192"/>
    </location>
</feature>
<evidence type="ECO:0000256" key="5">
    <source>
        <dbReference type="ARBA" id="ARBA00022839"/>
    </source>
</evidence>
<dbReference type="GO" id="GO:0004527">
    <property type="term" value="F:exonuclease activity"/>
    <property type="evidence" value="ECO:0007669"/>
    <property type="project" value="UniProtKB-KW"/>
</dbReference>
<sequence length="613" mass="67808">MEMSVDLVFQTAVIGLCLAVLVLLLNRLRSTKEENVQKKQERKEKKLEQQQQQQQHQVKPAAGKKKQEKWAPRESKQSFSHPWMLSSLKGHSGEVLDMDFSGNSKFLATCSDDMEAGSAEDGSPGDRSGNSSSSEGNKENKRPPDSGGGGGTPRAAARSRRQKKNASPGKKNKAKGRKSANATGDGCGKQGQSIPLRQRAKLILTDNELAQFFLHYVLSPDQLLGLSFPVESTLYPGRAIIYKSPSNRPQQPAVQAPRQSHLFDVNAQEFVPKYQNPFIYVTPKVPPPAEISENIYVSSSLVSNGTSWKDGSSDSDSTKSEDFVKPKDPAKVSPVKSKAQAELSSGSDEKWCVRCGRGFFVSNDGEYLTQEKCLYHWGKLQVGSNGIPDYSCCKGRSNTKGCTTGKLHVWKGINDGINGPLDGFVRTRPRKTPPPDGNYGVYALDCEMCFTTNGLELIKVTVVGTDGRLVYDSLVKPEHYIIDYNTRFSGITAKDLHKKGATKSLRDVQNDLMGFINADTILIGHGLENDLRALRIIHGTVIDTSVVFPHYYGLPYRRSLKSLANCLLKREIQSDSSGHDSYEDARACIELMLWRIRKEFRSILESRQPSHSS</sequence>
<feature type="region of interest" description="Disordered" evidence="7">
    <location>
        <begin position="33"/>
        <end position="84"/>
    </location>
</feature>
<name>A0AAE1LDN9_9NEOP</name>
<gene>
    <name evidence="9" type="ORF">KUF71_006119</name>
</gene>
<evidence type="ECO:0000256" key="7">
    <source>
        <dbReference type="SAM" id="MobiDB-lite"/>
    </source>
</evidence>
<dbReference type="PANTHER" id="PTHR12801">
    <property type="entry name" value="RNA EXONUCLEASE REXO1 / RECO3 FAMILY MEMBER-RELATED"/>
    <property type="match status" value="1"/>
</dbReference>
<dbReference type="Gene3D" id="2.130.10.10">
    <property type="entry name" value="YVTN repeat-like/Quinoprotein amine dehydrogenase"/>
    <property type="match status" value="1"/>
</dbReference>
<evidence type="ECO:0000256" key="2">
    <source>
        <dbReference type="ARBA" id="ARBA00006357"/>
    </source>
</evidence>
<keyword evidence="3" id="KW-0540">Nuclease</keyword>
<feature type="compositionally biased region" description="Basic residues" evidence="7">
    <location>
        <begin position="157"/>
        <end position="178"/>
    </location>
</feature>
<dbReference type="InterPro" id="IPR015943">
    <property type="entry name" value="WD40/YVTN_repeat-like_dom_sf"/>
</dbReference>
<feature type="compositionally biased region" description="Low complexity" evidence="7">
    <location>
        <begin position="49"/>
        <end position="59"/>
    </location>
</feature>
<proteinExistence type="inferred from homology"/>
<dbReference type="GO" id="GO:0003676">
    <property type="term" value="F:nucleic acid binding"/>
    <property type="evidence" value="ECO:0007669"/>
    <property type="project" value="InterPro"/>
</dbReference>
<comment type="subcellular location">
    <subcellularLocation>
        <location evidence="1">Nucleus</location>
    </subcellularLocation>
</comment>